<feature type="transmembrane region" description="Helical" evidence="1">
    <location>
        <begin position="89"/>
        <end position="108"/>
    </location>
</feature>
<organism evidence="2 3">
    <name type="scientific">Sporosarcina luteola</name>
    <dbReference type="NCBI Taxonomy" id="582850"/>
    <lineage>
        <taxon>Bacteria</taxon>
        <taxon>Bacillati</taxon>
        <taxon>Bacillota</taxon>
        <taxon>Bacilli</taxon>
        <taxon>Bacillales</taxon>
        <taxon>Caryophanaceae</taxon>
        <taxon>Sporosarcina</taxon>
    </lineage>
</organism>
<dbReference type="Proteomes" id="UP000321901">
    <property type="component" value="Unassembled WGS sequence"/>
</dbReference>
<name>A0A511Z581_9BACL</name>
<gene>
    <name evidence="2" type="ORF">SLU01_08920</name>
</gene>
<accession>A0A511Z581</accession>
<keyword evidence="1" id="KW-0472">Membrane</keyword>
<protein>
    <recommendedName>
        <fullName evidence="4">Cell division protein FtsK</fullName>
    </recommendedName>
</protein>
<dbReference type="AlphaFoldDB" id="A0A511Z581"/>
<evidence type="ECO:0008006" key="4">
    <source>
        <dbReference type="Google" id="ProtNLM"/>
    </source>
</evidence>
<sequence length="115" mass="13194">MKGFKKFIELLNRLKEFDIWGDKYEGLSDKEKEYMNRVPTQNPYGLIGLIFGGIAFAFGPKYGIIPLITLTFCVVTLYTFDKEKEDNPWPFYLGIALSVIGLVMFIFGEAHDLIL</sequence>
<reference evidence="2 3" key="1">
    <citation type="submission" date="2019-07" db="EMBL/GenBank/DDBJ databases">
        <title>Whole genome shotgun sequence of Sporosarcina luteola NBRC 105378.</title>
        <authorList>
            <person name="Hosoyama A."/>
            <person name="Uohara A."/>
            <person name="Ohji S."/>
            <person name="Ichikawa N."/>
        </authorList>
    </citation>
    <scope>NUCLEOTIDE SEQUENCE [LARGE SCALE GENOMIC DNA]</scope>
    <source>
        <strain evidence="2 3">NBRC 105378</strain>
    </source>
</reference>
<evidence type="ECO:0000313" key="2">
    <source>
        <dbReference type="EMBL" id="GEN82580.1"/>
    </source>
</evidence>
<keyword evidence="3" id="KW-1185">Reference proteome</keyword>
<proteinExistence type="predicted"/>
<evidence type="ECO:0000256" key="1">
    <source>
        <dbReference type="SAM" id="Phobius"/>
    </source>
</evidence>
<dbReference type="EMBL" id="BJYL01000011">
    <property type="protein sequence ID" value="GEN82580.1"/>
    <property type="molecule type" value="Genomic_DNA"/>
</dbReference>
<comment type="caution">
    <text evidence="2">The sequence shown here is derived from an EMBL/GenBank/DDBJ whole genome shotgun (WGS) entry which is preliminary data.</text>
</comment>
<evidence type="ECO:0000313" key="3">
    <source>
        <dbReference type="Proteomes" id="UP000321901"/>
    </source>
</evidence>
<keyword evidence="1" id="KW-0812">Transmembrane</keyword>
<keyword evidence="1" id="KW-1133">Transmembrane helix</keyword>
<feature type="transmembrane region" description="Helical" evidence="1">
    <location>
        <begin position="64"/>
        <end position="80"/>
    </location>
</feature>
<dbReference type="RefSeq" id="WP_147055750.1">
    <property type="nucleotide sequence ID" value="NZ_BJYL01000011.1"/>
</dbReference>
<dbReference type="OrthoDB" id="2866458at2"/>
<feature type="transmembrane region" description="Helical" evidence="1">
    <location>
        <begin position="42"/>
        <end position="58"/>
    </location>
</feature>